<dbReference type="AlphaFoldDB" id="A0A8T2Z1L9"/>
<protein>
    <recommendedName>
        <fullName evidence="1">glutathione-specific gamma-glutamylcyclotransferase</fullName>
        <ecNumber evidence="1">4.3.2.7</ecNumber>
    </recommendedName>
</protein>
<dbReference type="Pfam" id="PF04752">
    <property type="entry name" value="ChaC"/>
    <property type="match status" value="1"/>
</dbReference>
<dbReference type="InterPro" id="IPR013024">
    <property type="entry name" value="GGCT-like"/>
</dbReference>
<dbReference type="PANTHER" id="PTHR12192:SF2">
    <property type="entry name" value="GLUTATHIONE-SPECIFIC GAMMA-GLUTAMYLCYCLOTRANSFERASE 2"/>
    <property type="match status" value="1"/>
</dbReference>
<feature type="non-terminal residue" evidence="3">
    <location>
        <position position="85"/>
    </location>
</feature>
<dbReference type="GO" id="GO:0061928">
    <property type="term" value="F:glutathione specific gamma-glutamylcyclotransferase activity"/>
    <property type="evidence" value="ECO:0007669"/>
    <property type="project" value="UniProtKB-EC"/>
</dbReference>
<comment type="caution">
    <text evidence="3">The sequence shown here is derived from an EMBL/GenBank/DDBJ whole genome shotgun (WGS) entry which is preliminary data.</text>
</comment>
<keyword evidence="2" id="KW-0456">Lyase</keyword>
<dbReference type="GO" id="GO:0005737">
    <property type="term" value="C:cytoplasm"/>
    <property type="evidence" value="ECO:0007669"/>
    <property type="project" value="TreeGrafter"/>
</dbReference>
<name>A0A8T2Z1L9_POPDE</name>
<dbReference type="Proteomes" id="UP000807159">
    <property type="component" value="Chromosome 4"/>
</dbReference>
<evidence type="ECO:0000313" key="3">
    <source>
        <dbReference type="EMBL" id="KAH8511186.1"/>
    </source>
</evidence>
<dbReference type="PANTHER" id="PTHR12192">
    <property type="entry name" value="CATION TRANSPORT PROTEIN CHAC-RELATED"/>
    <property type="match status" value="1"/>
</dbReference>
<dbReference type="InterPro" id="IPR006840">
    <property type="entry name" value="ChaC"/>
</dbReference>
<reference evidence="3" key="1">
    <citation type="journal article" date="2021" name="J. Hered.">
        <title>Genome Assembly of Salicaceae Populus deltoides (Eastern Cottonwood) I-69 Based on Nanopore Sequencing and Hi-C Technologies.</title>
        <authorList>
            <person name="Bai S."/>
            <person name="Wu H."/>
            <person name="Zhang J."/>
            <person name="Pan Z."/>
            <person name="Zhao W."/>
            <person name="Li Z."/>
            <person name="Tong C."/>
        </authorList>
    </citation>
    <scope>NUCLEOTIDE SEQUENCE</scope>
    <source>
        <tissue evidence="3">Leaf</tissue>
    </source>
</reference>
<evidence type="ECO:0000256" key="1">
    <source>
        <dbReference type="ARBA" id="ARBA00012344"/>
    </source>
</evidence>
<organism evidence="3 4">
    <name type="scientific">Populus deltoides</name>
    <name type="common">Eastern poplar</name>
    <name type="synonym">Eastern cottonwood</name>
    <dbReference type="NCBI Taxonomy" id="3696"/>
    <lineage>
        <taxon>Eukaryota</taxon>
        <taxon>Viridiplantae</taxon>
        <taxon>Streptophyta</taxon>
        <taxon>Embryophyta</taxon>
        <taxon>Tracheophyta</taxon>
        <taxon>Spermatophyta</taxon>
        <taxon>Magnoliopsida</taxon>
        <taxon>eudicotyledons</taxon>
        <taxon>Gunneridae</taxon>
        <taxon>Pentapetalae</taxon>
        <taxon>rosids</taxon>
        <taxon>fabids</taxon>
        <taxon>Malpighiales</taxon>
        <taxon>Salicaceae</taxon>
        <taxon>Saliceae</taxon>
        <taxon>Populus</taxon>
    </lineage>
</organism>
<dbReference type="EC" id="4.3.2.7" evidence="1"/>
<accession>A0A8T2Z1L9</accession>
<evidence type="ECO:0000256" key="2">
    <source>
        <dbReference type="ARBA" id="ARBA00023239"/>
    </source>
</evidence>
<dbReference type="GO" id="GO:0006751">
    <property type="term" value="P:glutathione catabolic process"/>
    <property type="evidence" value="ECO:0007669"/>
    <property type="project" value="InterPro"/>
</dbReference>
<evidence type="ECO:0000313" key="4">
    <source>
        <dbReference type="Proteomes" id="UP000807159"/>
    </source>
</evidence>
<proteinExistence type="predicted"/>
<gene>
    <name evidence="3" type="ORF">H0E87_008650</name>
</gene>
<dbReference type="EMBL" id="JACEGQ020000004">
    <property type="protein sequence ID" value="KAH8511186.1"/>
    <property type="molecule type" value="Genomic_DNA"/>
</dbReference>
<dbReference type="CDD" id="cd06661">
    <property type="entry name" value="GGCT_like"/>
    <property type="match status" value="1"/>
</dbReference>
<keyword evidence="4" id="KW-1185">Reference proteome</keyword>
<sequence>MSKSRCLHQSQKATTIYSEGETGKNGSLWVFVYGSLIWKAGFNYDDRIVGFIKGYRRVFYQGSTDYRGTTEYPGRTMTLEPADRE</sequence>